<comment type="catalytic activity">
    <reaction evidence="1 11">
        <text>5-(2-hydroxyethyl)-4-methylthiazole + ATP = 4-methyl-5-(2-phosphooxyethyl)-thiazole + ADP + H(+)</text>
        <dbReference type="Rhea" id="RHEA:24212"/>
        <dbReference type="ChEBI" id="CHEBI:15378"/>
        <dbReference type="ChEBI" id="CHEBI:17957"/>
        <dbReference type="ChEBI" id="CHEBI:30616"/>
        <dbReference type="ChEBI" id="CHEBI:58296"/>
        <dbReference type="ChEBI" id="CHEBI:456216"/>
        <dbReference type="EC" id="2.7.1.50"/>
    </reaction>
</comment>
<dbReference type="EC" id="2.7.1.50" evidence="11"/>
<keyword evidence="13" id="KW-1185">Reference proteome</keyword>
<protein>
    <recommendedName>
        <fullName evidence="11">Hydroxyethylthiazole kinase</fullName>
        <ecNumber evidence="11">2.7.1.50</ecNumber>
    </recommendedName>
    <alternativeName>
        <fullName evidence="11">4-methyl-5-beta-hydroxyethylthiazole kinase</fullName>
        <shortName evidence="11">TH kinase</shortName>
        <shortName evidence="11">Thz kinase</shortName>
    </alternativeName>
</protein>
<keyword evidence="4 11" id="KW-0808">Transferase</keyword>
<dbReference type="UniPathway" id="UPA00060">
    <property type="reaction ID" value="UER00139"/>
</dbReference>
<dbReference type="InterPro" id="IPR000417">
    <property type="entry name" value="Hyethyz_kinase"/>
</dbReference>
<evidence type="ECO:0000256" key="1">
    <source>
        <dbReference type="ARBA" id="ARBA00001771"/>
    </source>
</evidence>
<dbReference type="GO" id="GO:0009228">
    <property type="term" value="P:thiamine biosynthetic process"/>
    <property type="evidence" value="ECO:0007669"/>
    <property type="project" value="UniProtKB-KW"/>
</dbReference>
<dbReference type="GO" id="GO:0004417">
    <property type="term" value="F:hydroxyethylthiazole kinase activity"/>
    <property type="evidence" value="ECO:0007669"/>
    <property type="project" value="UniProtKB-UniRule"/>
</dbReference>
<gene>
    <name evidence="11" type="primary">thiM</name>
    <name evidence="12" type="ORF">CLV37_114115</name>
</gene>
<keyword evidence="5 11" id="KW-0479">Metal-binding</keyword>
<comment type="caution">
    <text evidence="12">The sequence shown here is derived from an EMBL/GenBank/DDBJ whole genome shotgun (WGS) entry which is preliminary data.</text>
</comment>
<feature type="binding site" evidence="11">
    <location>
        <position position="72"/>
    </location>
    <ligand>
        <name>substrate</name>
    </ligand>
</feature>
<dbReference type="AlphaFoldDB" id="A0A2T0QY89"/>
<comment type="similarity">
    <text evidence="11">Belongs to the Thz kinase family.</text>
</comment>
<accession>A0A2T0QY89</accession>
<feature type="binding site" evidence="11">
    <location>
        <position position="147"/>
    </location>
    <ligand>
        <name>ATP</name>
        <dbReference type="ChEBI" id="CHEBI:30616"/>
    </ligand>
</feature>
<organism evidence="12 13">
    <name type="scientific">Kineococcus rhizosphaerae</name>
    <dbReference type="NCBI Taxonomy" id="559628"/>
    <lineage>
        <taxon>Bacteria</taxon>
        <taxon>Bacillati</taxon>
        <taxon>Actinomycetota</taxon>
        <taxon>Actinomycetes</taxon>
        <taxon>Kineosporiales</taxon>
        <taxon>Kineosporiaceae</taxon>
        <taxon>Kineococcus</taxon>
    </lineage>
</organism>
<sequence>MRIAQLRSDPENLIQVMLTKGCHGMAAVTAVDVARARSAVAEQAPLVQCLTNSVVQTITANALLAAGAAPAMVDNVHEAAAFAAIASGVLVNVGTLDDAKAQAMAAAAASAREHGTAWVLDPVAVGGLEFRTRVARELLEHAPTVVRGNASEVLGLAGAGSGGRGVDTTDGVDDALEAARELSARTGGVVAVSGVVDVLVHAGRTVRVPGGHVLLTRTTGAGCSLGALVAAYAGAEPDPLVAATAAHLHVALAAERAAARTDGPGSFAIAWIDELSAVDAGALGEAAGRLA</sequence>
<evidence type="ECO:0000256" key="6">
    <source>
        <dbReference type="ARBA" id="ARBA00022741"/>
    </source>
</evidence>
<keyword evidence="10 11" id="KW-0784">Thiamine biosynthesis</keyword>
<dbReference type="PIRSF" id="PIRSF000513">
    <property type="entry name" value="Thz_kinase"/>
    <property type="match status" value="1"/>
</dbReference>
<comment type="function">
    <text evidence="11">Catalyzes the phosphorylation of the hydroxyl group of 4-methyl-5-beta-hydroxyethylthiazole (THZ).</text>
</comment>
<dbReference type="GO" id="GO:0000287">
    <property type="term" value="F:magnesium ion binding"/>
    <property type="evidence" value="ECO:0007669"/>
    <property type="project" value="UniProtKB-UniRule"/>
</dbReference>
<keyword evidence="9 11" id="KW-0460">Magnesium</keyword>
<feature type="binding site" evidence="11">
    <location>
        <position position="193"/>
    </location>
    <ligand>
        <name>ATP</name>
        <dbReference type="ChEBI" id="CHEBI:30616"/>
    </ligand>
</feature>
<evidence type="ECO:0000256" key="5">
    <source>
        <dbReference type="ARBA" id="ARBA00022723"/>
    </source>
</evidence>
<dbReference type="Pfam" id="PF02110">
    <property type="entry name" value="HK"/>
    <property type="match status" value="1"/>
</dbReference>
<name>A0A2T0QY89_9ACTN</name>
<dbReference type="GO" id="GO:0005524">
    <property type="term" value="F:ATP binding"/>
    <property type="evidence" value="ECO:0007669"/>
    <property type="project" value="UniProtKB-UniRule"/>
</dbReference>
<keyword evidence="6 11" id="KW-0547">Nucleotide-binding</keyword>
<comment type="pathway">
    <text evidence="3 11">Cofactor biosynthesis; thiamine diphosphate biosynthesis; 4-methyl-5-(2-phosphoethyl)-thiazole from 5-(2-hydroxyethyl)-4-methylthiazole: step 1/1.</text>
</comment>
<evidence type="ECO:0000256" key="9">
    <source>
        <dbReference type="ARBA" id="ARBA00022842"/>
    </source>
</evidence>
<evidence type="ECO:0000256" key="7">
    <source>
        <dbReference type="ARBA" id="ARBA00022777"/>
    </source>
</evidence>
<evidence type="ECO:0000256" key="8">
    <source>
        <dbReference type="ARBA" id="ARBA00022840"/>
    </source>
</evidence>
<reference evidence="12 13" key="1">
    <citation type="submission" date="2018-03" db="EMBL/GenBank/DDBJ databases">
        <title>Genomic Encyclopedia of Archaeal and Bacterial Type Strains, Phase II (KMG-II): from individual species to whole genera.</title>
        <authorList>
            <person name="Goeker M."/>
        </authorList>
    </citation>
    <scope>NUCLEOTIDE SEQUENCE [LARGE SCALE GENOMIC DNA]</scope>
    <source>
        <strain evidence="12 13">DSM 19711</strain>
    </source>
</reference>
<dbReference type="Gene3D" id="3.40.1190.20">
    <property type="match status" value="1"/>
</dbReference>
<evidence type="ECO:0000256" key="10">
    <source>
        <dbReference type="ARBA" id="ARBA00022977"/>
    </source>
</evidence>
<evidence type="ECO:0000313" key="12">
    <source>
        <dbReference type="EMBL" id="PRY11161.1"/>
    </source>
</evidence>
<dbReference type="HAMAP" id="MF_00228">
    <property type="entry name" value="Thz_kinase"/>
    <property type="match status" value="1"/>
</dbReference>
<dbReference type="InterPro" id="IPR029056">
    <property type="entry name" value="Ribokinase-like"/>
</dbReference>
<dbReference type="Proteomes" id="UP000238083">
    <property type="component" value="Unassembled WGS sequence"/>
</dbReference>
<evidence type="ECO:0000313" key="13">
    <source>
        <dbReference type="Proteomes" id="UP000238083"/>
    </source>
</evidence>
<keyword evidence="7 11" id="KW-0418">Kinase</keyword>
<evidence type="ECO:0000256" key="11">
    <source>
        <dbReference type="HAMAP-Rule" id="MF_00228"/>
    </source>
</evidence>
<dbReference type="EMBL" id="PVZF01000014">
    <property type="protein sequence ID" value="PRY11161.1"/>
    <property type="molecule type" value="Genomic_DNA"/>
</dbReference>
<feature type="binding site" evidence="11">
    <location>
        <position position="220"/>
    </location>
    <ligand>
        <name>substrate</name>
    </ligand>
</feature>
<dbReference type="SUPFAM" id="SSF53613">
    <property type="entry name" value="Ribokinase-like"/>
    <property type="match status" value="1"/>
</dbReference>
<dbReference type="GO" id="GO:0009229">
    <property type="term" value="P:thiamine diphosphate biosynthetic process"/>
    <property type="evidence" value="ECO:0007669"/>
    <property type="project" value="UniProtKB-UniRule"/>
</dbReference>
<evidence type="ECO:0000256" key="2">
    <source>
        <dbReference type="ARBA" id="ARBA00001946"/>
    </source>
</evidence>
<proteinExistence type="inferred from homology"/>
<comment type="cofactor">
    <cofactor evidence="2 11">
        <name>Mg(2+)</name>
        <dbReference type="ChEBI" id="CHEBI:18420"/>
    </cofactor>
</comment>
<dbReference type="PRINTS" id="PR01099">
    <property type="entry name" value="HYETHTZKNASE"/>
</dbReference>
<keyword evidence="8 11" id="KW-0067">ATP-binding</keyword>
<evidence type="ECO:0000256" key="4">
    <source>
        <dbReference type="ARBA" id="ARBA00022679"/>
    </source>
</evidence>
<dbReference type="NCBIfam" id="NF006830">
    <property type="entry name" value="PRK09355.1"/>
    <property type="match status" value="1"/>
</dbReference>
<evidence type="ECO:0000256" key="3">
    <source>
        <dbReference type="ARBA" id="ARBA00004868"/>
    </source>
</evidence>